<reference evidence="1 2" key="1">
    <citation type="journal article" date="2006" name="Int. J. Syst. Evol. Microbiol.">
        <title>Chryseobacterium piscium sp. nov., isolated from fish of the South Atlantic Ocean off South Africa.</title>
        <authorList>
            <person name="de Beer H."/>
            <person name="Hugo C.J."/>
            <person name="Jooste P.J."/>
            <person name="Vancanneyt M."/>
            <person name="Coenye T."/>
            <person name="Vandamme P."/>
        </authorList>
    </citation>
    <scope>NUCLEOTIDE SEQUENCE [LARGE SCALE GENOMIC DNA]</scope>
    <source>
        <strain evidence="1 2">CCUG 51923</strain>
    </source>
</reference>
<organism evidence="1 2">
    <name type="scientific">Chryseobacterium piscium</name>
    <dbReference type="NCBI Taxonomy" id="333702"/>
    <lineage>
        <taxon>Bacteria</taxon>
        <taxon>Pseudomonadati</taxon>
        <taxon>Bacteroidota</taxon>
        <taxon>Flavobacteriia</taxon>
        <taxon>Flavobacteriales</taxon>
        <taxon>Weeksellaceae</taxon>
        <taxon>Chryseobacterium group</taxon>
        <taxon>Chryseobacterium</taxon>
    </lineage>
</organism>
<dbReference type="AlphaFoldDB" id="A0A3D9BJT5"/>
<evidence type="ECO:0000313" key="2">
    <source>
        <dbReference type="Proteomes" id="UP000256512"/>
    </source>
</evidence>
<dbReference type="RefSeq" id="WP_115950688.1">
    <property type="nucleotide sequence ID" value="NZ_QNVS01000040.1"/>
</dbReference>
<sequence>MKKILFFLFISSVFTFSQKADKEDIKKTIKTESIGGRMDFSKMVEEKYSSAPLIGFGNTLYNKKDFAILLWGAKVKNLGIESMDEALKLWGEIHNKKLTTPESKALKVGFKTKFE</sequence>
<comment type="caution">
    <text evidence="1">The sequence shown here is derived from an EMBL/GenBank/DDBJ whole genome shotgun (WGS) entry which is preliminary data.</text>
</comment>
<dbReference type="Proteomes" id="UP000256512">
    <property type="component" value="Unassembled WGS sequence"/>
</dbReference>
<keyword evidence="2" id="KW-1185">Reference proteome</keyword>
<dbReference type="EMBL" id="QNVS01000040">
    <property type="protein sequence ID" value="REC53611.1"/>
    <property type="molecule type" value="Genomic_DNA"/>
</dbReference>
<accession>A0A3D9BJT5</accession>
<name>A0A3D9BJT5_9FLAO</name>
<proteinExistence type="predicted"/>
<gene>
    <name evidence="1" type="ORF">DRF62_12895</name>
</gene>
<evidence type="ECO:0000313" key="1">
    <source>
        <dbReference type="EMBL" id="REC53611.1"/>
    </source>
</evidence>
<protein>
    <submittedName>
        <fullName evidence="1">Uncharacterized protein</fullName>
    </submittedName>
</protein>